<name>A0A7Y6ITG8_9ACTN</name>
<evidence type="ECO:0000256" key="1">
    <source>
        <dbReference type="SAM" id="Phobius"/>
    </source>
</evidence>
<keyword evidence="1" id="KW-0472">Membrane</keyword>
<dbReference type="EMBL" id="JABWGO010000007">
    <property type="protein sequence ID" value="NUW43798.1"/>
    <property type="molecule type" value="Genomic_DNA"/>
</dbReference>
<gene>
    <name evidence="2" type="ORF">HT134_27235</name>
</gene>
<keyword evidence="1" id="KW-1133">Transmembrane helix</keyword>
<dbReference type="RefSeq" id="WP_175603305.1">
    <property type="nucleotide sequence ID" value="NZ_JABWGO010000007.1"/>
</dbReference>
<organism evidence="2 3">
    <name type="scientific">Nonomuraea rhodomycinica</name>
    <dbReference type="NCBI Taxonomy" id="1712872"/>
    <lineage>
        <taxon>Bacteria</taxon>
        <taxon>Bacillati</taxon>
        <taxon>Actinomycetota</taxon>
        <taxon>Actinomycetes</taxon>
        <taxon>Streptosporangiales</taxon>
        <taxon>Streptosporangiaceae</taxon>
        <taxon>Nonomuraea</taxon>
    </lineage>
</organism>
<dbReference type="AlphaFoldDB" id="A0A7Y6ITG8"/>
<comment type="caution">
    <text evidence="2">The sequence shown here is derived from an EMBL/GenBank/DDBJ whole genome shotgun (WGS) entry which is preliminary data.</text>
</comment>
<proteinExistence type="predicted"/>
<evidence type="ECO:0000313" key="3">
    <source>
        <dbReference type="Proteomes" id="UP000546126"/>
    </source>
</evidence>
<evidence type="ECO:0000313" key="2">
    <source>
        <dbReference type="EMBL" id="NUW43798.1"/>
    </source>
</evidence>
<keyword evidence="3" id="KW-1185">Reference proteome</keyword>
<feature type="transmembrane region" description="Helical" evidence="1">
    <location>
        <begin position="23"/>
        <end position="43"/>
    </location>
</feature>
<sequence>MHEPVGDARPGAGGVVLTRRKGAVAAVAAALVLLAGVSVVLGVQQAGRRDLERGLAGQVTALLERSTPAEHHEHGHDFGEDAGQVVCAVEPFGFDPPDARAVSQVRWVYARHMCAVTGAGTNWAMSVRASGPIAVRLGGTPWVRVPEPGPGYPDRVREIVPERYHEEAFEEFADEGVIEAARERFERLQAAR</sequence>
<dbReference type="Proteomes" id="UP000546126">
    <property type="component" value="Unassembled WGS sequence"/>
</dbReference>
<protein>
    <submittedName>
        <fullName evidence="2">Uncharacterized protein</fullName>
    </submittedName>
</protein>
<accession>A0A7Y6ITG8</accession>
<keyword evidence="1" id="KW-0812">Transmembrane</keyword>
<reference evidence="2 3" key="1">
    <citation type="submission" date="2020-06" db="EMBL/GenBank/DDBJ databases">
        <authorList>
            <person name="Chanama M."/>
        </authorList>
    </citation>
    <scope>NUCLEOTIDE SEQUENCE [LARGE SCALE GENOMIC DNA]</scope>
    <source>
        <strain evidence="2 3">TBRC6557</strain>
    </source>
</reference>